<evidence type="ECO:0000313" key="1">
    <source>
        <dbReference type="EMBL" id="KIY48981.1"/>
    </source>
</evidence>
<gene>
    <name evidence="1" type="ORF">FISHEDRAFT_73094</name>
</gene>
<sequence length="203" mass="23087">MNFSGISPSPGTRQIRSLFPVRYAFIDFGCARMFPADEHAPANERLVTDMFIGRPSKAPELELQQPYDPFAADVFQTGTFFVSYFYDISAYIPEFFPLLLSMTAVGGSPKDRITMSEAHRRFCEIRDGLSLPLRYTPLDIHFMGYFKPCSVSDAVGMREDSLKRKIFLAKQPLWIKNKGVASASFWKDKWPLDDDADERTASN</sequence>
<name>A0A0D7AGG8_9AGAR</name>
<dbReference type="Proteomes" id="UP000054144">
    <property type="component" value="Unassembled WGS sequence"/>
</dbReference>
<dbReference type="EMBL" id="KN881765">
    <property type="protein sequence ID" value="KIY48981.1"/>
    <property type="molecule type" value="Genomic_DNA"/>
</dbReference>
<organism evidence="1 2">
    <name type="scientific">Fistulina hepatica ATCC 64428</name>
    <dbReference type="NCBI Taxonomy" id="1128425"/>
    <lineage>
        <taxon>Eukaryota</taxon>
        <taxon>Fungi</taxon>
        <taxon>Dikarya</taxon>
        <taxon>Basidiomycota</taxon>
        <taxon>Agaricomycotina</taxon>
        <taxon>Agaricomycetes</taxon>
        <taxon>Agaricomycetidae</taxon>
        <taxon>Agaricales</taxon>
        <taxon>Fistulinaceae</taxon>
        <taxon>Fistulina</taxon>
    </lineage>
</organism>
<evidence type="ECO:0008006" key="3">
    <source>
        <dbReference type="Google" id="ProtNLM"/>
    </source>
</evidence>
<reference evidence="1 2" key="1">
    <citation type="journal article" date="2015" name="Fungal Genet. Biol.">
        <title>Evolution of novel wood decay mechanisms in Agaricales revealed by the genome sequences of Fistulina hepatica and Cylindrobasidium torrendii.</title>
        <authorList>
            <person name="Floudas D."/>
            <person name="Held B.W."/>
            <person name="Riley R."/>
            <person name="Nagy L.G."/>
            <person name="Koehler G."/>
            <person name="Ransdell A.S."/>
            <person name="Younus H."/>
            <person name="Chow J."/>
            <person name="Chiniquy J."/>
            <person name="Lipzen A."/>
            <person name="Tritt A."/>
            <person name="Sun H."/>
            <person name="Haridas S."/>
            <person name="LaButti K."/>
            <person name="Ohm R.A."/>
            <person name="Kues U."/>
            <person name="Blanchette R.A."/>
            <person name="Grigoriev I.V."/>
            <person name="Minto R.E."/>
            <person name="Hibbett D.S."/>
        </authorList>
    </citation>
    <scope>NUCLEOTIDE SEQUENCE [LARGE SCALE GENOMIC DNA]</scope>
    <source>
        <strain evidence="1 2">ATCC 64428</strain>
    </source>
</reference>
<dbReference type="SUPFAM" id="SSF56112">
    <property type="entry name" value="Protein kinase-like (PK-like)"/>
    <property type="match status" value="1"/>
</dbReference>
<dbReference type="AlphaFoldDB" id="A0A0D7AGG8"/>
<dbReference type="InterPro" id="IPR011009">
    <property type="entry name" value="Kinase-like_dom_sf"/>
</dbReference>
<accession>A0A0D7AGG8</accession>
<evidence type="ECO:0000313" key="2">
    <source>
        <dbReference type="Proteomes" id="UP000054144"/>
    </source>
</evidence>
<keyword evidence="2" id="KW-1185">Reference proteome</keyword>
<proteinExistence type="predicted"/>
<protein>
    <recommendedName>
        <fullName evidence="3">Protein kinase domain-containing protein</fullName>
    </recommendedName>
</protein>